<evidence type="ECO:0000313" key="2">
    <source>
        <dbReference type="EMBL" id="GAA0915898.1"/>
    </source>
</evidence>
<reference evidence="2 3" key="1">
    <citation type="journal article" date="2019" name="Int. J. Syst. Evol. Microbiol.">
        <title>The Global Catalogue of Microorganisms (GCM) 10K type strain sequencing project: providing services to taxonomists for standard genome sequencing and annotation.</title>
        <authorList>
            <consortium name="The Broad Institute Genomics Platform"/>
            <consortium name="The Broad Institute Genome Sequencing Center for Infectious Disease"/>
            <person name="Wu L."/>
            <person name="Ma J."/>
        </authorList>
    </citation>
    <scope>NUCLEOTIDE SEQUENCE [LARGE SCALE GENOMIC DNA]</scope>
    <source>
        <strain evidence="2 3">JCM 11444</strain>
    </source>
</reference>
<proteinExistence type="predicted"/>
<organism evidence="2 3">
    <name type="scientific">Streptomyces rhizosphaericus</name>
    <dbReference type="NCBI Taxonomy" id="114699"/>
    <lineage>
        <taxon>Bacteria</taxon>
        <taxon>Bacillati</taxon>
        <taxon>Actinomycetota</taxon>
        <taxon>Actinomycetes</taxon>
        <taxon>Kitasatosporales</taxon>
        <taxon>Streptomycetaceae</taxon>
        <taxon>Streptomyces</taxon>
        <taxon>Streptomyces violaceusniger group</taxon>
    </lineage>
</organism>
<name>A0ABN1NTN5_9ACTN</name>
<keyword evidence="3" id="KW-1185">Reference proteome</keyword>
<feature type="region of interest" description="Disordered" evidence="1">
    <location>
        <begin position="241"/>
        <end position="284"/>
    </location>
</feature>
<feature type="region of interest" description="Disordered" evidence="1">
    <location>
        <begin position="1"/>
        <end position="21"/>
    </location>
</feature>
<evidence type="ECO:0000256" key="1">
    <source>
        <dbReference type="SAM" id="MobiDB-lite"/>
    </source>
</evidence>
<sequence length="284" mass="29500">MSAAGDLGVAGARDGVGDLPGELRPYDQVVLEAQDQARAADGRVRGQPVGDQLEAELAADRGQVDGGELEDVQPVPQPLLIGQGLRGQALQRVDIGGVAGRQLDPAVGQVHLRDRLGGGEGVGPAAGRHQHGRPDEFGPGQDQLLDDDAAQGEAHDPARARAEVLDEARDVRRHVVEGEALGAGIARRDPAVVHGDHLEAGRLERGHLVGAPHPAGGPGAGHHDDRVPRSVLLVVQLDPVDPDDRHRQAGPGCQSMPSSEVMSPPGNIGTSGPRSSPRKARLCT</sequence>
<comment type="caution">
    <text evidence="2">The sequence shown here is derived from an EMBL/GenBank/DDBJ whole genome shotgun (WGS) entry which is preliminary data.</text>
</comment>
<feature type="region of interest" description="Disordered" evidence="1">
    <location>
        <begin position="114"/>
        <end position="159"/>
    </location>
</feature>
<dbReference type="EMBL" id="BAAAID010000002">
    <property type="protein sequence ID" value="GAA0915898.1"/>
    <property type="molecule type" value="Genomic_DNA"/>
</dbReference>
<protein>
    <submittedName>
        <fullName evidence="2">Uncharacterized protein</fullName>
    </submittedName>
</protein>
<gene>
    <name evidence="2" type="ORF">GCM10009575_003710</name>
</gene>
<evidence type="ECO:0000313" key="3">
    <source>
        <dbReference type="Proteomes" id="UP001500418"/>
    </source>
</evidence>
<accession>A0ABN1NTN5</accession>
<dbReference type="Proteomes" id="UP001500418">
    <property type="component" value="Unassembled WGS sequence"/>
</dbReference>